<organism evidence="1">
    <name type="scientific">Aspergillus flavus</name>
    <dbReference type="NCBI Taxonomy" id="5059"/>
    <lineage>
        <taxon>Eukaryota</taxon>
        <taxon>Fungi</taxon>
        <taxon>Dikarya</taxon>
        <taxon>Ascomycota</taxon>
        <taxon>Pezizomycotina</taxon>
        <taxon>Eurotiomycetes</taxon>
        <taxon>Eurotiomycetidae</taxon>
        <taxon>Eurotiales</taxon>
        <taxon>Aspergillaceae</taxon>
        <taxon>Aspergillus</taxon>
        <taxon>Aspergillus subgen. Circumdati</taxon>
    </lineage>
</organism>
<dbReference type="AlphaFoldDB" id="A0A5N6GIN9"/>
<gene>
    <name evidence="1" type="ORF">BDV35DRAFT_370178</name>
</gene>
<accession>A0A5N6GIN9</accession>
<name>A0A5N6GIN9_ASPFL</name>
<dbReference type="EMBL" id="ML734696">
    <property type="protein sequence ID" value="KAB8241274.1"/>
    <property type="molecule type" value="Genomic_DNA"/>
</dbReference>
<reference evidence="1" key="1">
    <citation type="submission" date="2019-04" db="EMBL/GenBank/DDBJ databases">
        <title>Friends and foes A comparative genomics study of 23 Aspergillus species from section Flavi.</title>
        <authorList>
            <consortium name="DOE Joint Genome Institute"/>
            <person name="Kjaerbolling I."/>
            <person name="Vesth T."/>
            <person name="Frisvad J.C."/>
            <person name="Nybo J.L."/>
            <person name="Theobald S."/>
            <person name="Kildgaard S."/>
            <person name="Isbrandt T."/>
            <person name="Kuo A."/>
            <person name="Sato A."/>
            <person name="Lyhne E.K."/>
            <person name="Kogle M.E."/>
            <person name="Wiebenga A."/>
            <person name="Kun R.S."/>
            <person name="Lubbers R.J."/>
            <person name="Makela M.R."/>
            <person name="Barry K."/>
            <person name="Chovatia M."/>
            <person name="Clum A."/>
            <person name="Daum C."/>
            <person name="Haridas S."/>
            <person name="He G."/>
            <person name="LaButti K."/>
            <person name="Lipzen A."/>
            <person name="Mondo S."/>
            <person name="Riley R."/>
            <person name="Salamov A."/>
            <person name="Simmons B.A."/>
            <person name="Magnuson J.K."/>
            <person name="Henrissat B."/>
            <person name="Mortensen U.H."/>
            <person name="Larsen T.O."/>
            <person name="Devries R.P."/>
            <person name="Grigoriev I.V."/>
            <person name="Machida M."/>
            <person name="Baker S.E."/>
            <person name="Andersen M.R."/>
        </authorList>
    </citation>
    <scope>NUCLEOTIDE SEQUENCE [LARGE SCALE GENOMIC DNA]</scope>
    <source>
        <strain evidence="1">CBS 121.62</strain>
    </source>
</reference>
<evidence type="ECO:0000313" key="1">
    <source>
        <dbReference type="EMBL" id="KAB8241274.1"/>
    </source>
</evidence>
<proteinExistence type="predicted"/>
<sequence length="95" mass="10765">MPILLPWRSSRVNMKPSRNHSMKYCYFINSPSNSQRAGQERGMQGRGATIAWIVISFILSPACCIHSRINPGGRKELIGNEHRRSFIIAPIAIRD</sequence>
<protein>
    <submittedName>
        <fullName evidence="1">Uncharacterized protein</fullName>
    </submittedName>
</protein>
<dbReference type="Proteomes" id="UP000325434">
    <property type="component" value="Unassembled WGS sequence"/>
</dbReference>